<organism evidence="5 6">
    <name type="scientific">Candidatus Roizmanbacteria bacterium RIFOXYD1_FULL_38_12</name>
    <dbReference type="NCBI Taxonomy" id="1802093"/>
    <lineage>
        <taxon>Bacteria</taxon>
        <taxon>Candidatus Roizmaniibacteriota</taxon>
    </lineage>
</organism>
<evidence type="ECO:0000256" key="1">
    <source>
        <dbReference type="ARBA" id="ARBA00006216"/>
    </source>
</evidence>
<dbReference type="InterPro" id="IPR010230">
    <property type="entry name" value="FeS-cluster_ATPase_SufC"/>
</dbReference>
<dbReference type="InterPro" id="IPR003439">
    <property type="entry name" value="ABC_transporter-like_ATP-bd"/>
</dbReference>
<name>A0A1F7L022_9BACT</name>
<accession>A0A1F7L022</accession>
<feature type="domain" description="ABC transporter" evidence="4">
    <location>
        <begin position="2"/>
        <end position="236"/>
    </location>
</feature>
<keyword evidence="3" id="KW-0067">ATP-binding</keyword>
<dbReference type="AlphaFoldDB" id="A0A1F7L022"/>
<evidence type="ECO:0000259" key="4">
    <source>
        <dbReference type="PROSITE" id="PS50893"/>
    </source>
</evidence>
<dbReference type="Proteomes" id="UP000177050">
    <property type="component" value="Unassembled WGS sequence"/>
</dbReference>
<dbReference type="Gene3D" id="3.40.50.300">
    <property type="entry name" value="P-loop containing nucleotide triphosphate hydrolases"/>
    <property type="match status" value="1"/>
</dbReference>
<dbReference type="InterPro" id="IPR027417">
    <property type="entry name" value="P-loop_NTPase"/>
</dbReference>
<evidence type="ECO:0000256" key="3">
    <source>
        <dbReference type="ARBA" id="ARBA00022840"/>
    </source>
</evidence>
<proteinExistence type="inferred from homology"/>
<dbReference type="PROSITE" id="PS50893">
    <property type="entry name" value="ABC_TRANSPORTER_2"/>
    <property type="match status" value="1"/>
</dbReference>
<evidence type="ECO:0000313" key="5">
    <source>
        <dbReference type="EMBL" id="OGK73480.1"/>
    </source>
</evidence>
<reference evidence="5 6" key="1">
    <citation type="journal article" date="2016" name="Nat. Commun.">
        <title>Thousands of microbial genomes shed light on interconnected biogeochemical processes in an aquifer system.</title>
        <authorList>
            <person name="Anantharaman K."/>
            <person name="Brown C.T."/>
            <person name="Hug L.A."/>
            <person name="Sharon I."/>
            <person name="Castelle C.J."/>
            <person name="Probst A.J."/>
            <person name="Thomas B.C."/>
            <person name="Singh A."/>
            <person name="Wilkins M.J."/>
            <person name="Karaoz U."/>
            <person name="Brodie E.L."/>
            <person name="Williams K.H."/>
            <person name="Hubbard S.S."/>
            <person name="Banfield J.F."/>
        </authorList>
    </citation>
    <scope>NUCLEOTIDE SEQUENCE [LARGE SCALE GENOMIC DNA]</scope>
</reference>
<comment type="caution">
    <text evidence="5">The sequence shown here is derived from an EMBL/GenBank/DDBJ whole genome shotgun (WGS) entry which is preliminary data.</text>
</comment>
<protein>
    <submittedName>
        <fullName evidence="5">Fe-S cluster assembly ATPase SufC</fullName>
    </submittedName>
</protein>
<dbReference type="GO" id="GO:0005524">
    <property type="term" value="F:ATP binding"/>
    <property type="evidence" value="ECO:0007669"/>
    <property type="project" value="UniProtKB-KW"/>
</dbReference>
<dbReference type="GO" id="GO:0016887">
    <property type="term" value="F:ATP hydrolysis activity"/>
    <property type="evidence" value="ECO:0007669"/>
    <property type="project" value="InterPro"/>
</dbReference>
<dbReference type="Pfam" id="PF00005">
    <property type="entry name" value="ABC_tran"/>
    <property type="match status" value="1"/>
</dbReference>
<gene>
    <name evidence="5" type="ORF">A3K52_01645</name>
</gene>
<evidence type="ECO:0000313" key="6">
    <source>
        <dbReference type="Proteomes" id="UP000177050"/>
    </source>
</evidence>
<sequence length="236" mass="26510">MLEVTNLSVSVGRKLILQNLSYIFEQNKTYVLMGPNGSGKSTFAQTIMGHPQYEIDTYSRIFFNKENITSYPVEKRATSGIFLSLQTPLSLGGITVFQLLRVVLKGKKDALSLKREIMKLAKRLNISQEVLNRSLNQGASGGEKKKMEVLQAGILKPKLAIFDEVDTGVDIDALKTISSYLRHFKKNKTIIFITHNSRILDYIQPDKVLILKNGLIIKDGDADLLSFIEKKGFDKL</sequence>
<dbReference type="SMART" id="SM00382">
    <property type="entry name" value="AAA"/>
    <property type="match status" value="1"/>
</dbReference>
<dbReference type="NCBIfam" id="TIGR01978">
    <property type="entry name" value="sufC"/>
    <property type="match status" value="1"/>
</dbReference>
<dbReference type="PANTHER" id="PTHR43204:SF1">
    <property type="entry name" value="ABC TRANSPORTER I FAMILY MEMBER 6, CHLOROPLASTIC"/>
    <property type="match status" value="1"/>
</dbReference>
<dbReference type="PANTHER" id="PTHR43204">
    <property type="entry name" value="ABC TRANSPORTER I FAMILY MEMBER 6, CHLOROPLASTIC"/>
    <property type="match status" value="1"/>
</dbReference>
<dbReference type="SUPFAM" id="SSF52540">
    <property type="entry name" value="P-loop containing nucleoside triphosphate hydrolases"/>
    <property type="match status" value="1"/>
</dbReference>
<comment type="similarity">
    <text evidence="1">Belongs to the ABC transporter superfamily. Ycf16 family.</text>
</comment>
<keyword evidence="2" id="KW-0547">Nucleotide-binding</keyword>
<evidence type="ECO:0000256" key="2">
    <source>
        <dbReference type="ARBA" id="ARBA00022741"/>
    </source>
</evidence>
<dbReference type="InterPro" id="IPR003593">
    <property type="entry name" value="AAA+_ATPase"/>
</dbReference>
<dbReference type="EMBL" id="MGBR01000001">
    <property type="protein sequence ID" value="OGK73480.1"/>
    <property type="molecule type" value="Genomic_DNA"/>
</dbReference>